<dbReference type="GO" id="GO:0006777">
    <property type="term" value="P:Mo-molybdopterin cofactor biosynthetic process"/>
    <property type="evidence" value="ECO:0007669"/>
    <property type="project" value="UniProtKB-UniRule"/>
</dbReference>
<dbReference type="PANTHER" id="PTHR43232">
    <property type="entry name" value="MOLYBDENUM COFACTOR BIOSYNTHESIS PROTEIN B"/>
    <property type="match status" value="1"/>
</dbReference>
<name>E1Y9Z0_9BACT</name>
<comment type="function">
    <text evidence="1 6">May be involved in the biosynthesis of molybdopterin.</text>
</comment>
<sequence length="168" mass="18215">MGVKDHKKHAPKSINVGVISVSSTRTEKTDESGSWIKKLAIKEGHNITFYQVIPDDIYKIAETTREAVFEQKVQALLLTGGTGISSKDVTIEAVRPLFEKELTAFGPVFSQLSFEEIDSAALLSRATAGIIGNAIVFCMPGSLKACKLACKALIFPELGHLVKHIMEG</sequence>
<dbReference type="PANTHER" id="PTHR43232:SF2">
    <property type="entry name" value="MOLYBDENUM COFACTOR BIOSYNTHESIS PROTEIN B"/>
    <property type="match status" value="1"/>
</dbReference>
<evidence type="ECO:0000256" key="3">
    <source>
        <dbReference type="ARBA" id="ARBA00006112"/>
    </source>
</evidence>
<dbReference type="AlphaFoldDB" id="E1Y9Z0"/>
<evidence type="ECO:0000256" key="4">
    <source>
        <dbReference type="ARBA" id="ARBA00015262"/>
    </source>
</evidence>
<dbReference type="InterPro" id="IPR012245">
    <property type="entry name" value="MoaB"/>
</dbReference>
<gene>
    <name evidence="8" type="ORF">N47_H22060</name>
</gene>
<dbReference type="NCBIfam" id="TIGR00177">
    <property type="entry name" value="molyb_syn"/>
    <property type="match status" value="1"/>
</dbReference>
<dbReference type="PIRSF" id="PIRSF006443">
    <property type="entry name" value="MoaB"/>
    <property type="match status" value="1"/>
</dbReference>
<dbReference type="InterPro" id="IPR001453">
    <property type="entry name" value="MoaB/Mog_dom"/>
</dbReference>
<dbReference type="SUPFAM" id="SSF53218">
    <property type="entry name" value="Molybdenum cofactor biosynthesis proteins"/>
    <property type="match status" value="1"/>
</dbReference>
<feature type="domain" description="MoaB/Mog" evidence="7">
    <location>
        <begin position="17"/>
        <end position="161"/>
    </location>
</feature>
<proteinExistence type="inferred from homology"/>
<dbReference type="Pfam" id="PF00994">
    <property type="entry name" value="MoCF_biosynth"/>
    <property type="match status" value="1"/>
</dbReference>
<dbReference type="InterPro" id="IPR036425">
    <property type="entry name" value="MoaB/Mog-like_dom_sf"/>
</dbReference>
<accession>E1Y9Z0</accession>
<dbReference type="InterPro" id="IPR008284">
    <property type="entry name" value="MoCF_biosynth_CS"/>
</dbReference>
<dbReference type="Gene3D" id="3.40.980.10">
    <property type="entry name" value="MoaB/Mog-like domain"/>
    <property type="match status" value="1"/>
</dbReference>
<dbReference type="SMART" id="SM00852">
    <property type="entry name" value="MoCF_biosynth"/>
    <property type="match status" value="1"/>
</dbReference>
<dbReference type="GO" id="GO:0005829">
    <property type="term" value="C:cytosol"/>
    <property type="evidence" value="ECO:0007669"/>
    <property type="project" value="TreeGrafter"/>
</dbReference>
<dbReference type="FunFam" id="3.40.980.10:FF:000006">
    <property type="entry name" value="Molybdenum cofactor biosynthesis protein B"/>
    <property type="match status" value="1"/>
</dbReference>
<organism evidence="8">
    <name type="scientific">uncultured Desulfobacterium sp</name>
    <dbReference type="NCBI Taxonomy" id="201089"/>
    <lineage>
        <taxon>Bacteria</taxon>
        <taxon>Pseudomonadati</taxon>
        <taxon>Thermodesulfobacteriota</taxon>
        <taxon>Desulfobacteria</taxon>
        <taxon>Desulfobacterales</taxon>
        <taxon>Desulfobacteriaceae</taxon>
        <taxon>Desulfobacterium</taxon>
        <taxon>environmental samples</taxon>
    </lineage>
</organism>
<protein>
    <recommendedName>
        <fullName evidence="4 6">Molybdenum cofactor biosynthesis protein B</fullName>
    </recommendedName>
</protein>
<reference evidence="8" key="1">
    <citation type="journal article" date="2011" name="Environ. Microbiol.">
        <title>Genomic insights into the metabolic potential of the polycyclic aromatic hydrocarbon degrading sulfate-reducing Deltaproteobacterium N47.</title>
        <authorList>
            <person name="Bergmann F."/>
            <person name="Selesi D."/>
            <person name="Weinmaier T."/>
            <person name="Tischler P."/>
            <person name="Rattei T."/>
            <person name="Meckenstock R.U."/>
        </authorList>
    </citation>
    <scope>NUCLEOTIDE SEQUENCE</scope>
</reference>
<evidence type="ECO:0000259" key="7">
    <source>
        <dbReference type="SMART" id="SM00852"/>
    </source>
</evidence>
<evidence type="ECO:0000256" key="1">
    <source>
        <dbReference type="ARBA" id="ARBA00003487"/>
    </source>
</evidence>
<evidence type="ECO:0000313" key="8">
    <source>
        <dbReference type="EMBL" id="CBX27384.1"/>
    </source>
</evidence>
<dbReference type="UniPathway" id="UPA00344"/>
<dbReference type="CDD" id="cd00886">
    <property type="entry name" value="MogA_MoaB"/>
    <property type="match status" value="1"/>
</dbReference>
<keyword evidence="5 6" id="KW-0501">Molybdenum cofactor biosynthesis</keyword>
<dbReference type="EMBL" id="FR695866">
    <property type="protein sequence ID" value="CBX27384.1"/>
    <property type="molecule type" value="Genomic_DNA"/>
</dbReference>
<dbReference type="PROSITE" id="PS01078">
    <property type="entry name" value="MOCF_BIOSYNTHESIS_1"/>
    <property type="match status" value="1"/>
</dbReference>
<evidence type="ECO:0000256" key="6">
    <source>
        <dbReference type="PIRNR" id="PIRNR006443"/>
    </source>
</evidence>
<evidence type="ECO:0000256" key="2">
    <source>
        <dbReference type="ARBA" id="ARBA00005046"/>
    </source>
</evidence>
<comment type="similarity">
    <text evidence="3 6">Belongs to the MoaB/Mog family.</text>
</comment>
<comment type="pathway">
    <text evidence="2 6">Cofactor biosynthesis; molybdopterin biosynthesis.</text>
</comment>
<evidence type="ECO:0000256" key="5">
    <source>
        <dbReference type="ARBA" id="ARBA00023150"/>
    </source>
</evidence>